<dbReference type="InterPro" id="IPR011961">
    <property type="entry name" value="RimM"/>
</dbReference>
<keyword evidence="4 5" id="KW-0143">Chaperone</keyword>
<keyword evidence="9" id="KW-1185">Reference proteome</keyword>
<proteinExistence type="inferred from homology"/>
<evidence type="ECO:0000313" key="9">
    <source>
        <dbReference type="Proteomes" id="UP000009080"/>
    </source>
</evidence>
<dbReference type="NCBIfam" id="TIGR02273">
    <property type="entry name" value="16S_RimM"/>
    <property type="match status" value="1"/>
</dbReference>
<dbReference type="PANTHER" id="PTHR33692">
    <property type="entry name" value="RIBOSOME MATURATION FACTOR RIMM"/>
    <property type="match status" value="1"/>
</dbReference>
<dbReference type="HOGENOM" id="CLU_077636_1_0_6"/>
<name>C5BR74_TERTT</name>
<dbReference type="KEGG" id="ttu:TERTU_1160"/>
<dbReference type="OrthoDB" id="9783509at2"/>
<dbReference type="InterPro" id="IPR002676">
    <property type="entry name" value="RimM_N"/>
</dbReference>
<comment type="domain">
    <text evidence="5">The PRC barrel domain binds ribosomal protein uS19.</text>
</comment>
<sequence length="179" mass="20136">MTAKRSNLISVGRLTGVFGIKGWIKVKSFTSPEDNILQYSPWWLKTRHGVKPVEIDGFEARANGIIVHLPGVDDRDEAALLTNVDIAVEKSQLPQLGDTDFYWHELVGLRVKNRFEGQECDLGVVKELLETGANDVLVVVGDDSSADRRERLIPYVWETYVLAVDLERAEILVSWDPAF</sequence>
<dbReference type="PANTHER" id="PTHR33692:SF1">
    <property type="entry name" value="RIBOSOME MATURATION FACTOR RIMM"/>
    <property type="match status" value="1"/>
</dbReference>
<dbReference type="Pfam" id="PF24986">
    <property type="entry name" value="PRC_RimM"/>
    <property type="match status" value="1"/>
</dbReference>
<dbReference type="GO" id="GO:0042274">
    <property type="term" value="P:ribosomal small subunit biogenesis"/>
    <property type="evidence" value="ECO:0007669"/>
    <property type="project" value="UniProtKB-UniRule"/>
</dbReference>
<accession>C5BR74</accession>
<keyword evidence="2 5" id="KW-0690">Ribosome biogenesis</keyword>
<dbReference type="Gene3D" id="2.30.30.240">
    <property type="entry name" value="PRC-barrel domain"/>
    <property type="match status" value="1"/>
</dbReference>
<dbReference type="eggNOG" id="COG0806">
    <property type="taxonomic scope" value="Bacteria"/>
</dbReference>
<keyword evidence="1 5" id="KW-0963">Cytoplasm</keyword>
<comment type="similarity">
    <text evidence="5">Belongs to the RimM family.</text>
</comment>
<evidence type="ECO:0000259" key="7">
    <source>
        <dbReference type="Pfam" id="PF24986"/>
    </source>
</evidence>
<keyword evidence="3 5" id="KW-0698">rRNA processing</keyword>
<comment type="function">
    <text evidence="5">An accessory protein needed during the final step in the assembly of 30S ribosomal subunit, possibly for assembly of the head region. Essential for efficient processing of 16S rRNA. May be needed both before and after RbfA during the maturation of 16S rRNA. It has affinity for free ribosomal 30S subunits but not for 70S ribosomes.</text>
</comment>
<evidence type="ECO:0000313" key="8">
    <source>
        <dbReference type="EMBL" id="ACR12315.1"/>
    </source>
</evidence>
<dbReference type="EMBL" id="CP001614">
    <property type="protein sequence ID" value="ACR12315.1"/>
    <property type="molecule type" value="Genomic_DNA"/>
</dbReference>
<feature type="domain" description="RimM N-terminal" evidence="6">
    <location>
        <begin position="11"/>
        <end position="92"/>
    </location>
</feature>
<feature type="domain" description="Ribosome maturation factor RimM PRC barrel" evidence="7">
    <location>
        <begin position="103"/>
        <end position="175"/>
    </location>
</feature>
<evidence type="ECO:0000256" key="3">
    <source>
        <dbReference type="ARBA" id="ARBA00022552"/>
    </source>
</evidence>
<dbReference type="STRING" id="377629.TERTU_1160"/>
<organism evidence="8 9">
    <name type="scientific">Teredinibacter turnerae (strain ATCC 39867 / T7901)</name>
    <dbReference type="NCBI Taxonomy" id="377629"/>
    <lineage>
        <taxon>Bacteria</taxon>
        <taxon>Pseudomonadati</taxon>
        <taxon>Pseudomonadota</taxon>
        <taxon>Gammaproteobacteria</taxon>
        <taxon>Cellvibrionales</taxon>
        <taxon>Cellvibrionaceae</taxon>
        <taxon>Teredinibacter</taxon>
    </lineage>
</organism>
<dbReference type="GO" id="GO:0005840">
    <property type="term" value="C:ribosome"/>
    <property type="evidence" value="ECO:0007669"/>
    <property type="project" value="InterPro"/>
</dbReference>
<evidence type="ECO:0000259" key="6">
    <source>
        <dbReference type="Pfam" id="PF01782"/>
    </source>
</evidence>
<dbReference type="GO" id="GO:0006364">
    <property type="term" value="P:rRNA processing"/>
    <property type="evidence" value="ECO:0007669"/>
    <property type="project" value="UniProtKB-UniRule"/>
</dbReference>
<protein>
    <recommendedName>
        <fullName evidence="5">Ribosome maturation factor RimM</fullName>
    </recommendedName>
</protein>
<evidence type="ECO:0000256" key="4">
    <source>
        <dbReference type="ARBA" id="ARBA00023186"/>
    </source>
</evidence>
<dbReference type="Pfam" id="PF01782">
    <property type="entry name" value="RimM"/>
    <property type="match status" value="1"/>
</dbReference>
<reference evidence="8 9" key="1">
    <citation type="journal article" date="2009" name="PLoS ONE">
        <title>The complete genome of Teredinibacter turnerae T7901: an intracellular endosymbiont of marine wood-boring bivalves (shipworms).</title>
        <authorList>
            <person name="Yang J.C."/>
            <person name="Madupu R."/>
            <person name="Durkin A.S."/>
            <person name="Ekborg N.A."/>
            <person name="Pedamallu C.S."/>
            <person name="Hostetler J.B."/>
            <person name="Radune D."/>
            <person name="Toms B.S."/>
            <person name="Henrissat B."/>
            <person name="Coutinho P.M."/>
            <person name="Schwarz S."/>
            <person name="Field L."/>
            <person name="Trindade-Silva A.E."/>
            <person name="Soares C.A.G."/>
            <person name="Elshahawi S."/>
            <person name="Hanora A."/>
            <person name="Schmidt E.W."/>
            <person name="Haygood M.G."/>
            <person name="Posfai J."/>
            <person name="Benner J."/>
            <person name="Madinger C."/>
            <person name="Nove J."/>
            <person name="Anton B."/>
            <person name="Chaudhary K."/>
            <person name="Foster J."/>
            <person name="Holman A."/>
            <person name="Kumar S."/>
            <person name="Lessard P.A."/>
            <person name="Luyten Y.A."/>
            <person name="Slatko B."/>
            <person name="Wood N."/>
            <person name="Wu B."/>
            <person name="Teplitski M."/>
            <person name="Mougous J.D."/>
            <person name="Ward N."/>
            <person name="Eisen J.A."/>
            <person name="Badger J.H."/>
            <person name="Distel D.L."/>
        </authorList>
    </citation>
    <scope>NUCLEOTIDE SEQUENCE [LARGE SCALE GENOMIC DNA]</scope>
    <source>
        <strain evidence="9">ATCC 39867 / T7901</strain>
    </source>
</reference>
<dbReference type="HAMAP" id="MF_00014">
    <property type="entry name" value="Ribosome_mat_RimM"/>
    <property type="match status" value="1"/>
</dbReference>
<gene>
    <name evidence="5 8" type="primary">rimM</name>
    <name evidence="8" type="ordered locus">TERTU_1160</name>
</gene>
<dbReference type="Proteomes" id="UP000009080">
    <property type="component" value="Chromosome"/>
</dbReference>
<dbReference type="InterPro" id="IPR009000">
    <property type="entry name" value="Transl_B-barrel_sf"/>
</dbReference>
<dbReference type="GO" id="GO:0043022">
    <property type="term" value="F:ribosome binding"/>
    <property type="evidence" value="ECO:0007669"/>
    <property type="project" value="InterPro"/>
</dbReference>
<evidence type="ECO:0000256" key="5">
    <source>
        <dbReference type="HAMAP-Rule" id="MF_00014"/>
    </source>
</evidence>
<dbReference type="InterPro" id="IPR036976">
    <property type="entry name" value="RimM_N_sf"/>
</dbReference>
<evidence type="ECO:0000256" key="1">
    <source>
        <dbReference type="ARBA" id="ARBA00022490"/>
    </source>
</evidence>
<dbReference type="Gene3D" id="2.40.30.60">
    <property type="entry name" value="RimM"/>
    <property type="match status" value="1"/>
</dbReference>
<comment type="subunit">
    <text evidence="5">Binds ribosomal protein uS19.</text>
</comment>
<dbReference type="RefSeq" id="WP_015818427.1">
    <property type="nucleotide sequence ID" value="NC_012997.1"/>
</dbReference>
<dbReference type="SUPFAM" id="SSF50346">
    <property type="entry name" value="PRC-barrel domain"/>
    <property type="match status" value="1"/>
</dbReference>
<dbReference type="InterPro" id="IPR011033">
    <property type="entry name" value="PRC_barrel-like_sf"/>
</dbReference>
<dbReference type="GO" id="GO:0005737">
    <property type="term" value="C:cytoplasm"/>
    <property type="evidence" value="ECO:0007669"/>
    <property type="project" value="UniProtKB-SubCell"/>
</dbReference>
<dbReference type="InterPro" id="IPR056792">
    <property type="entry name" value="PRC_RimM"/>
</dbReference>
<dbReference type="SUPFAM" id="SSF50447">
    <property type="entry name" value="Translation proteins"/>
    <property type="match status" value="1"/>
</dbReference>
<dbReference type="AlphaFoldDB" id="C5BR74"/>
<comment type="subcellular location">
    <subcellularLocation>
        <location evidence="5">Cytoplasm</location>
    </subcellularLocation>
</comment>
<evidence type="ECO:0000256" key="2">
    <source>
        <dbReference type="ARBA" id="ARBA00022517"/>
    </source>
</evidence>